<comment type="caution">
    <text evidence="4">The sequence shown here is derived from an EMBL/GenBank/DDBJ whole genome shotgun (WGS) entry which is preliminary data.</text>
</comment>
<accession>X1US45</accession>
<protein>
    <recommendedName>
        <fullName evidence="3">NADPH-dependent FMN reductase-like domain-containing protein</fullName>
    </recommendedName>
</protein>
<dbReference type="AlphaFoldDB" id="X1US45"/>
<evidence type="ECO:0000259" key="3">
    <source>
        <dbReference type="Pfam" id="PF03358"/>
    </source>
</evidence>
<evidence type="ECO:0000313" key="4">
    <source>
        <dbReference type="EMBL" id="GAJ02711.1"/>
    </source>
</evidence>
<dbReference type="InterPro" id="IPR005025">
    <property type="entry name" value="FMN_Rdtase-like_dom"/>
</dbReference>
<dbReference type="InterPro" id="IPR051796">
    <property type="entry name" value="ISF_SsuE-like"/>
</dbReference>
<evidence type="ECO:0000256" key="1">
    <source>
        <dbReference type="ARBA" id="ARBA00022630"/>
    </source>
</evidence>
<dbReference type="PANTHER" id="PTHR43278">
    <property type="entry name" value="NAD(P)H-DEPENDENT FMN-CONTAINING OXIDOREDUCTASE YWQN-RELATED"/>
    <property type="match status" value="1"/>
</dbReference>
<keyword evidence="2" id="KW-0288">FMN</keyword>
<dbReference type="SUPFAM" id="SSF52218">
    <property type="entry name" value="Flavoproteins"/>
    <property type="match status" value="1"/>
</dbReference>
<dbReference type="PANTHER" id="PTHR43278:SF1">
    <property type="entry name" value="IRON-SULFUR FLAVOPROTEIN MJ1083"/>
    <property type="match status" value="1"/>
</dbReference>
<dbReference type="GO" id="GO:0016491">
    <property type="term" value="F:oxidoreductase activity"/>
    <property type="evidence" value="ECO:0007669"/>
    <property type="project" value="InterPro"/>
</dbReference>
<evidence type="ECO:0000256" key="2">
    <source>
        <dbReference type="ARBA" id="ARBA00022643"/>
    </source>
</evidence>
<reference evidence="4" key="1">
    <citation type="journal article" date="2014" name="Front. Microbiol.">
        <title>High frequency of phylogenetically diverse reductive dehalogenase-homologous genes in deep subseafloor sedimentary metagenomes.</title>
        <authorList>
            <person name="Kawai M."/>
            <person name="Futagami T."/>
            <person name="Toyoda A."/>
            <person name="Takaki Y."/>
            <person name="Nishi S."/>
            <person name="Hori S."/>
            <person name="Arai W."/>
            <person name="Tsubouchi T."/>
            <person name="Morono Y."/>
            <person name="Uchiyama I."/>
            <person name="Ito T."/>
            <person name="Fujiyama A."/>
            <person name="Inagaki F."/>
            <person name="Takami H."/>
        </authorList>
    </citation>
    <scope>NUCLEOTIDE SEQUENCE</scope>
    <source>
        <strain evidence="4">Expedition CK06-06</strain>
    </source>
</reference>
<sequence>MGLKILGISGSPIRDSNTDRAIKAILEASGFENEFVKLSDIDIRPCRACKGCVPDNICKVEDDFPALAKKIKEARALVIGAYTPYGQIDGFTKAFLERLWSMRHVNNLNRGKRVIIVVSGLAVPGNTPRDLLINKNVSSRENVASAIAREMVMENMKVLGTVMIRGNVPCLTCGEGSTCKMSGARSLFGKNVEASSDLCVRVEDQPEV</sequence>
<dbReference type="EMBL" id="BARW01033883">
    <property type="protein sequence ID" value="GAJ02711.1"/>
    <property type="molecule type" value="Genomic_DNA"/>
</dbReference>
<name>X1US45_9ZZZZ</name>
<dbReference type="Pfam" id="PF03358">
    <property type="entry name" value="FMN_red"/>
    <property type="match status" value="1"/>
</dbReference>
<proteinExistence type="predicted"/>
<keyword evidence="1" id="KW-0285">Flavoprotein</keyword>
<feature type="domain" description="NADPH-dependent FMN reductase-like" evidence="3">
    <location>
        <begin position="4"/>
        <end position="120"/>
    </location>
</feature>
<gene>
    <name evidence="4" type="ORF">S12H4_53260</name>
</gene>
<organism evidence="4">
    <name type="scientific">marine sediment metagenome</name>
    <dbReference type="NCBI Taxonomy" id="412755"/>
    <lineage>
        <taxon>unclassified sequences</taxon>
        <taxon>metagenomes</taxon>
        <taxon>ecological metagenomes</taxon>
    </lineage>
</organism>
<dbReference type="InterPro" id="IPR029039">
    <property type="entry name" value="Flavoprotein-like_sf"/>
</dbReference>
<dbReference type="Gene3D" id="3.40.50.360">
    <property type="match status" value="1"/>
</dbReference>